<comment type="caution">
    <text evidence="1">The sequence shown here is derived from an EMBL/GenBank/DDBJ whole genome shotgun (WGS) entry which is preliminary data.</text>
</comment>
<reference evidence="1 2" key="1">
    <citation type="journal article" date="2012" name="J. Bacteriol.">
        <title>Twenty-one genome sequences from Pseudomonas species and 19 genome sequences from diverse bacteria isolated from the rhizosphere and endosphere of Populus deltoides.</title>
        <authorList>
            <person name="Brown S.D."/>
            <person name="Utturkar S.M."/>
            <person name="Klingeman D.M."/>
            <person name="Johnson C.M."/>
            <person name="Martin S.L."/>
            <person name="Land M.L."/>
            <person name="Lu T.Y."/>
            <person name="Schadt C.W."/>
            <person name="Doktycz M.J."/>
            <person name="Pelletier D.A."/>
        </authorList>
    </citation>
    <scope>NUCLEOTIDE SEQUENCE [LARGE SCALE GENOMIC DNA]</scope>
    <source>
        <strain evidence="1 2">CF314</strain>
    </source>
</reference>
<organism evidence="1 2">
    <name type="scientific">Chryseobacterium populi</name>
    <dbReference type="NCBI Taxonomy" id="1144316"/>
    <lineage>
        <taxon>Bacteria</taxon>
        <taxon>Pseudomonadati</taxon>
        <taxon>Bacteroidota</taxon>
        <taxon>Flavobacteriia</taxon>
        <taxon>Flavobacteriales</taxon>
        <taxon>Weeksellaceae</taxon>
        <taxon>Chryseobacterium group</taxon>
        <taxon>Chryseobacterium</taxon>
    </lineage>
</organism>
<evidence type="ECO:0000313" key="2">
    <source>
        <dbReference type="Proteomes" id="UP000007509"/>
    </source>
</evidence>
<gene>
    <name evidence="1" type="ORF">PMI13_02607</name>
</gene>
<dbReference type="OrthoDB" id="9765204at2"/>
<keyword evidence="2" id="KW-1185">Reference proteome</keyword>
<protein>
    <submittedName>
        <fullName evidence="1">Uncharacterized protein</fullName>
    </submittedName>
</protein>
<evidence type="ECO:0000313" key="1">
    <source>
        <dbReference type="EMBL" id="EJL70933.1"/>
    </source>
</evidence>
<accession>J2KCM5</accession>
<dbReference type="PATRIC" id="fig|1144316.3.peg.2626"/>
<dbReference type="EMBL" id="AKJY01000047">
    <property type="protein sequence ID" value="EJL70933.1"/>
    <property type="molecule type" value="Genomic_DNA"/>
</dbReference>
<dbReference type="AlphaFoldDB" id="J2KCM5"/>
<sequence>MNAYGEKDGAKYTNVFEGATGYSTEVSGSYVFGGSHSFSASDNSVGRADYGTQATSFNVGVGYDAGVSRTYTTDITQKVNNAPSAIGNWLRKNIKHSPQFD</sequence>
<name>J2KCM5_9FLAO</name>
<proteinExistence type="predicted"/>
<dbReference type="RefSeq" id="WP_007844263.1">
    <property type="nucleotide sequence ID" value="NZ_AKJY01000047.1"/>
</dbReference>
<dbReference type="Proteomes" id="UP000007509">
    <property type="component" value="Unassembled WGS sequence"/>
</dbReference>